<dbReference type="Proteomes" id="UP001177670">
    <property type="component" value="Unassembled WGS sequence"/>
</dbReference>
<sequence length="113" mass="12459">MARLLIPISSDAILDSPPPALPLDTVTKNIQKFESPKNYAEIGRPPWGPHLEATNAIRVCSGATSVEATKNIKKFKSPKFHAKIGRPPWRPHLEATTLPRVVSMQASVVRLRT</sequence>
<dbReference type="EMBL" id="JAHYIQ010000014">
    <property type="protein sequence ID" value="KAK1126093.1"/>
    <property type="molecule type" value="Genomic_DNA"/>
</dbReference>
<name>A0AA40FVE5_9HYME</name>
<organism evidence="1 2">
    <name type="scientific">Melipona bicolor</name>
    <dbReference type="NCBI Taxonomy" id="60889"/>
    <lineage>
        <taxon>Eukaryota</taxon>
        <taxon>Metazoa</taxon>
        <taxon>Ecdysozoa</taxon>
        <taxon>Arthropoda</taxon>
        <taxon>Hexapoda</taxon>
        <taxon>Insecta</taxon>
        <taxon>Pterygota</taxon>
        <taxon>Neoptera</taxon>
        <taxon>Endopterygota</taxon>
        <taxon>Hymenoptera</taxon>
        <taxon>Apocrita</taxon>
        <taxon>Aculeata</taxon>
        <taxon>Apoidea</taxon>
        <taxon>Anthophila</taxon>
        <taxon>Apidae</taxon>
        <taxon>Melipona</taxon>
    </lineage>
</organism>
<reference evidence="1" key="1">
    <citation type="submission" date="2021-10" db="EMBL/GenBank/DDBJ databases">
        <title>Melipona bicolor Genome sequencing and assembly.</title>
        <authorList>
            <person name="Araujo N.S."/>
            <person name="Arias M.C."/>
        </authorList>
    </citation>
    <scope>NUCLEOTIDE SEQUENCE</scope>
    <source>
        <strain evidence="1">USP_2M_L1-L4_2017</strain>
        <tissue evidence="1">Whole body</tissue>
    </source>
</reference>
<evidence type="ECO:0000313" key="1">
    <source>
        <dbReference type="EMBL" id="KAK1126093.1"/>
    </source>
</evidence>
<gene>
    <name evidence="1" type="ORF">K0M31_004734</name>
</gene>
<proteinExistence type="predicted"/>
<dbReference type="AlphaFoldDB" id="A0AA40FVE5"/>
<evidence type="ECO:0000313" key="2">
    <source>
        <dbReference type="Proteomes" id="UP001177670"/>
    </source>
</evidence>
<comment type="caution">
    <text evidence="1">The sequence shown here is derived from an EMBL/GenBank/DDBJ whole genome shotgun (WGS) entry which is preliminary data.</text>
</comment>
<accession>A0AA40FVE5</accession>
<keyword evidence="2" id="KW-1185">Reference proteome</keyword>
<protein>
    <submittedName>
        <fullName evidence="1">Uncharacterized protein</fullName>
    </submittedName>
</protein>